<gene>
    <name evidence="2" type="ORF">EOD43_05940</name>
</gene>
<feature type="region of interest" description="Disordered" evidence="1">
    <location>
        <begin position="1"/>
        <end position="25"/>
    </location>
</feature>
<dbReference type="Proteomes" id="UP000282971">
    <property type="component" value="Unassembled WGS sequence"/>
</dbReference>
<dbReference type="RefSeq" id="WP_127742000.1">
    <property type="nucleotide sequence ID" value="NZ_SACN01000001.1"/>
</dbReference>
<proteinExistence type="predicted"/>
<dbReference type="EMBL" id="SACN01000001">
    <property type="protein sequence ID" value="RVT93415.1"/>
    <property type="molecule type" value="Genomic_DNA"/>
</dbReference>
<dbReference type="Pfam" id="PF13289">
    <property type="entry name" value="SIR2_2"/>
    <property type="match status" value="1"/>
</dbReference>
<dbReference type="AlphaFoldDB" id="A0A437M7A3"/>
<dbReference type="OrthoDB" id="7357874at2"/>
<protein>
    <submittedName>
        <fullName evidence="2">SIR2 family protein</fullName>
    </submittedName>
</protein>
<evidence type="ECO:0000313" key="2">
    <source>
        <dbReference type="EMBL" id="RVT93415.1"/>
    </source>
</evidence>
<accession>A0A437M7A3</accession>
<sequence length="469" mass="52655">MTNKAQPSDGAPQEAEPAVDDSSSLDAPQTIAGAIQGIVENFEVQPVLFVGSGLARRYIGAPDWDGALQFALAQVGGQSRPYSYFVQKYDSNQIDIGTAIADVVLEWAWNNQEKFDPSYFAGSDKHVFMKALIAKHLLDLTPKDIGDFPKEHLEELNALKEIRPHAVITTNYDEMLERVFSGYEPIVGRGVLKYDLNSFGEIFHIHGLSKDPRSIVLTRPDYNNWDKQSRYFAAKLLTYFVEHPVFIFGYSLGDPNVRTLLRDIGRIVADETGLIPNVAQIVWKPEAGATPSQSEFVIDDEEDKRQYRMRVFNVTSLIEVYELLSARHELKQVNPALLRSLAARLMKLTRKDLPGGTVEVDYTTLENVASDDTALPKMLGLTFADTDNKTHPLTLSQVADELGMSTWNGVHPLIKRLQAETGVDLRASDNCYHERIKTGKKSATRKWSHEAVELFRAMIDGKPYKLRKI</sequence>
<organism evidence="2 3">
    <name type="scientific">Sphingomonas crocodyli</name>
    <dbReference type="NCBI Taxonomy" id="1979270"/>
    <lineage>
        <taxon>Bacteria</taxon>
        <taxon>Pseudomonadati</taxon>
        <taxon>Pseudomonadota</taxon>
        <taxon>Alphaproteobacteria</taxon>
        <taxon>Sphingomonadales</taxon>
        <taxon>Sphingomonadaceae</taxon>
        <taxon>Sphingomonas</taxon>
    </lineage>
</organism>
<evidence type="ECO:0000256" key="1">
    <source>
        <dbReference type="SAM" id="MobiDB-lite"/>
    </source>
</evidence>
<evidence type="ECO:0000313" key="3">
    <source>
        <dbReference type="Proteomes" id="UP000282971"/>
    </source>
</evidence>
<comment type="caution">
    <text evidence="2">The sequence shown here is derived from an EMBL/GenBank/DDBJ whole genome shotgun (WGS) entry which is preliminary data.</text>
</comment>
<reference evidence="2 3" key="1">
    <citation type="submission" date="2019-01" db="EMBL/GenBank/DDBJ databases">
        <authorList>
            <person name="Chen W.-M."/>
        </authorList>
    </citation>
    <scope>NUCLEOTIDE SEQUENCE [LARGE SCALE GENOMIC DNA]</scope>
    <source>
        <strain evidence="2 3">CCP-7</strain>
    </source>
</reference>
<keyword evidence="3" id="KW-1185">Reference proteome</keyword>
<name>A0A437M7A3_9SPHN</name>